<keyword evidence="7" id="KW-0808">Transferase</keyword>
<evidence type="ECO:0000256" key="12">
    <source>
        <dbReference type="ARBA" id="ARBA00022989"/>
    </source>
</evidence>
<comment type="caution">
    <text evidence="20">The sequence shown here is derived from an EMBL/GenBank/DDBJ whole genome shotgun (WGS) entry which is preliminary data.</text>
</comment>
<comment type="subcellular location">
    <subcellularLocation>
        <location evidence="1">Cell inner membrane</location>
        <topology evidence="1">Multi-pass membrane protein</topology>
    </subcellularLocation>
</comment>
<keyword evidence="8 17" id="KW-0812">Transmembrane</keyword>
<evidence type="ECO:0000256" key="8">
    <source>
        <dbReference type="ARBA" id="ARBA00022692"/>
    </source>
</evidence>
<keyword evidence="6" id="KW-0997">Cell inner membrane</keyword>
<feature type="domain" description="AAA" evidence="19">
    <location>
        <begin position="602"/>
        <end position="738"/>
    </location>
</feature>
<dbReference type="Pfam" id="PF13614">
    <property type="entry name" value="AAA_31"/>
    <property type="match status" value="1"/>
</dbReference>
<protein>
    <recommendedName>
        <fullName evidence="4">non-specific protein-tyrosine kinase</fullName>
        <ecNumber evidence="4">2.7.10.2</ecNumber>
    </recommendedName>
</protein>
<dbReference type="InterPro" id="IPR050445">
    <property type="entry name" value="Bact_polysacc_biosynth/exp"/>
</dbReference>
<keyword evidence="16" id="KW-0175">Coiled coil</keyword>
<feature type="coiled-coil region" evidence="16">
    <location>
        <begin position="318"/>
        <end position="345"/>
    </location>
</feature>
<evidence type="ECO:0000256" key="15">
    <source>
        <dbReference type="ARBA" id="ARBA00051245"/>
    </source>
</evidence>
<dbReference type="InterPro" id="IPR025669">
    <property type="entry name" value="AAA_dom"/>
</dbReference>
<keyword evidence="9" id="KW-0547">Nucleotide-binding</keyword>
<dbReference type="OrthoDB" id="9794577at2"/>
<evidence type="ECO:0000256" key="10">
    <source>
        <dbReference type="ARBA" id="ARBA00022777"/>
    </source>
</evidence>
<evidence type="ECO:0000256" key="4">
    <source>
        <dbReference type="ARBA" id="ARBA00011903"/>
    </source>
</evidence>
<dbReference type="PANTHER" id="PTHR32309">
    <property type="entry name" value="TYROSINE-PROTEIN KINASE"/>
    <property type="match status" value="1"/>
</dbReference>
<evidence type="ECO:0000259" key="19">
    <source>
        <dbReference type="Pfam" id="PF13614"/>
    </source>
</evidence>
<dbReference type="GO" id="GO:0004715">
    <property type="term" value="F:non-membrane spanning protein tyrosine kinase activity"/>
    <property type="evidence" value="ECO:0007669"/>
    <property type="project" value="UniProtKB-EC"/>
</dbReference>
<evidence type="ECO:0000313" key="21">
    <source>
        <dbReference type="Proteomes" id="UP000032900"/>
    </source>
</evidence>
<evidence type="ECO:0000256" key="16">
    <source>
        <dbReference type="SAM" id="Coils"/>
    </source>
</evidence>
<keyword evidence="13 17" id="KW-0472">Membrane</keyword>
<keyword evidence="10" id="KW-0418">Kinase</keyword>
<evidence type="ECO:0000256" key="1">
    <source>
        <dbReference type="ARBA" id="ARBA00004429"/>
    </source>
</evidence>
<accession>A0A0E9M458</accession>
<evidence type="ECO:0000256" key="3">
    <source>
        <dbReference type="ARBA" id="ARBA00008883"/>
    </source>
</evidence>
<evidence type="ECO:0000313" key="20">
    <source>
        <dbReference type="EMBL" id="GAO31960.1"/>
    </source>
</evidence>
<organism evidence="20 21">
    <name type="scientific">Geofilum rubicundum JCM 15548</name>
    <dbReference type="NCBI Taxonomy" id="1236989"/>
    <lineage>
        <taxon>Bacteria</taxon>
        <taxon>Pseudomonadati</taxon>
        <taxon>Bacteroidota</taxon>
        <taxon>Bacteroidia</taxon>
        <taxon>Marinilabiliales</taxon>
        <taxon>Marinilabiliaceae</taxon>
        <taxon>Geofilum</taxon>
    </lineage>
</organism>
<dbReference type="GO" id="GO:0005524">
    <property type="term" value="F:ATP binding"/>
    <property type="evidence" value="ECO:0007669"/>
    <property type="project" value="UniProtKB-KW"/>
</dbReference>
<evidence type="ECO:0000256" key="7">
    <source>
        <dbReference type="ARBA" id="ARBA00022679"/>
    </source>
</evidence>
<evidence type="ECO:0000256" key="2">
    <source>
        <dbReference type="ARBA" id="ARBA00007316"/>
    </source>
</evidence>
<keyword evidence="11" id="KW-0067">ATP-binding</keyword>
<reference evidence="20 21" key="1">
    <citation type="journal article" date="2015" name="Microbes Environ.">
        <title>Distribution and evolution of nitrogen fixation genes in the phylum bacteroidetes.</title>
        <authorList>
            <person name="Inoue J."/>
            <person name="Oshima K."/>
            <person name="Suda W."/>
            <person name="Sakamoto M."/>
            <person name="Iino T."/>
            <person name="Noda S."/>
            <person name="Hongoh Y."/>
            <person name="Hattori M."/>
            <person name="Ohkuma M."/>
        </authorList>
    </citation>
    <scope>NUCLEOTIDE SEQUENCE [LARGE SCALE GENOMIC DNA]</scope>
    <source>
        <strain evidence="20">JCM 15548</strain>
    </source>
</reference>
<dbReference type="Pfam" id="PF02706">
    <property type="entry name" value="Wzz"/>
    <property type="match status" value="1"/>
</dbReference>
<dbReference type="SUPFAM" id="SSF52540">
    <property type="entry name" value="P-loop containing nucleoside triphosphate hydrolases"/>
    <property type="match status" value="1"/>
</dbReference>
<comment type="similarity">
    <text evidence="2">Belongs to the CpsD/CapB family.</text>
</comment>
<dbReference type="NCBIfam" id="TIGR01007">
    <property type="entry name" value="eps_fam"/>
    <property type="match status" value="1"/>
</dbReference>
<dbReference type="AlphaFoldDB" id="A0A0E9M458"/>
<comment type="similarity">
    <text evidence="3">Belongs to the etk/wzc family.</text>
</comment>
<gene>
    <name evidence="20" type="ORF">JCM15548_14376</name>
</gene>
<dbReference type="PANTHER" id="PTHR32309:SF13">
    <property type="entry name" value="FERRIC ENTEROBACTIN TRANSPORT PROTEIN FEPE"/>
    <property type="match status" value="1"/>
</dbReference>
<feature type="domain" description="Polysaccharide chain length determinant N-terminal" evidence="18">
    <location>
        <begin position="13"/>
        <end position="107"/>
    </location>
</feature>
<evidence type="ECO:0000259" key="18">
    <source>
        <dbReference type="Pfam" id="PF02706"/>
    </source>
</evidence>
<dbReference type="EC" id="2.7.10.2" evidence="4"/>
<sequence length="805" mass="92468">MVPENHRVVAPEESDLRRLWDLVVRNYKVFLISISVALVVAYAINKYSVPVYRISASLLIKESPNSAQNNNMNDYLNSNIFGINQNFQNELWVLKSSPVIEETIRNLGLSIGYCRKDGFQQLEAYNAVPFEVILLRDYIQPVNEWFYITFRDSSRFNLRVASKRATFRVPDQYGYSYQKENWEFERNARFGELIKTDDLAFILKPNIAHLRHLHTNETYGFIISEVTALTNSYKQQLEFNIVERDATIVEIVLRSSSVAKAQDILNELMAVYSQQNLERKNHIANVTIGYIDSQLAEISDSLSQTEQDLQQFRSSSQLLNVTSQSNELSAQYRELQNQKAELLTNKRYYDYLGEYLSNSEEDYSELILPSSMGIQDQVLNNLMSELITAHAQRSNLIQNRQERNPLVQRLTIQIENLRETISENVSAVRRASEMSIDEMDKRIQSIESEIARLPRNEQRLGGIQRQFRLNDAIYNYLLEKRAEAKISQASNLPDNMVIEPAKMVGTGPFFPNRRKNYLFAFVLGFAIPFGTLLLKNILNNKLEAKDNLAHLTDAPLLGKILHHVRSSNNVMSGFPKSDTAESYRALRTNIEFYFRDLSRKSILVTSSVEGEGKTFTALNLAVCYAQLNRKTILVNVDLRKSTQYFPKDEKPVPGLSNYLSGQADMDAVISTSLQVNLDYIPSGSLPPNPVELIAQGNIHELIQRLKESYDCVILDSTPLAQVSDAYLYINDVDIVLVVARFNYTLKKMFAMVMEELKQKGVGNTCVVLNDSRLNSDQYGYGYNKRRVRGLKDFRNWWTRIKNIFR</sequence>
<dbReference type="Proteomes" id="UP000032900">
    <property type="component" value="Unassembled WGS sequence"/>
</dbReference>
<dbReference type="InterPro" id="IPR005702">
    <property type="entry name" value="Wzc-like_C"/>
</dbReference>
<dbReference type="InterPro" id="IPR027417">
    <property type="entry name" value="P-loop_NTPase"/>
</dbReference>
<evidence type="ECO:0000256" key="11">
    <source>
        <dbReference type="ARBA" id="ARBA00022840"/>
    </source>
</evidence>
<evidence type="ECO:0000256" key="17">
    <source>
        <dbReference type="SAM" id="Phobius"/>
    </source>
</evidence>
<evidence type="ECO:0000256" key="9">
    <source>
        <dbReference type="ARBA" id="ARBA00022741"/>
    </source>
</evidence>
<dbReference type="GO" id="GO:0005886">
    <property type="term" value="C:plasma membrane"/>
    <property type="evidence" value="ECO:0007669"/>
    <property type="project" value="UniProtKB-SubCell"/>
</dbReference>
<keyword evidence="21" id="KW-1185">Reference proteome</keyword>
<evidence type="ECO:0000256" key="13">
    <source>
        <dbReference type="ARBA" id="ARBA00023136"/>
    </source>
</evidence>
<dbReference type="InterPro" id="IPR003856">
    <property type="entry name" value="LPS_length_determ_N"/>
</dbReference>
<keyword evidence="12 17" id="KW-1133">Transmembrane helix</keyword>
<dbReference type="STRING" id="1236989.JCM15548_14376"/>
<evidence type="ECO:0000256" key="6">
    <source>
        <dbReference type="ARBA" id="ARBA00022519"/>
    </source>
</evidence>
<evidence type="ECO:0000256" key="14">
    <source>
        <dbReference type="ARBA" id="ARBA00023137"/>
    </source>
</evidence>
<feature type="transmembrane region" description="Helical" evidence="17">
    <location>
        <begin position="27"/>
        <end position="44"/>
    </location>
</feature>
<dbReference type="EMBL" id="BAZW01000072">
    <property type="protein sequence ID" value="GAO31960.1"/>
    <property type="molecule type" value="Genomic_DNA"/>
</dbReference>
<name>A0A0E9M458_9BACT</name>
<keyword evidence="14" id="KW-0829">Tyrosine-protein kinase</keyword>
<comment type="catalytic activity">
    <reaction evidence="15">
        <text>L-tyrosyl-[protein] + ATP = O-phospho-L-tyrosyl-[protein] + ADP + H(+)</text>
        <dbReference type="Rhea" id="RHEA:10596"/>
        <dbReference type="Rhea" id="RHEA-COMP:10136"/>
        <dbReference type="Rhea" id="RHEA-COMP:20101"/>
        <dbReference type="ChEBI" id="CHEBI:15378"/>
        <dbReference type="ChEBI" id="CHEBI:30616"/>
        <dbReference type="ChEBI" id="CHEBI:46858"/>
        <dbReference type="ChEBI" id="CHEBI:61978"/>
        <dbReference type="ChEBI" id="CHEBI:456216"/>
        <dbReference type="EC" id="2.7.10.2"/>
    </reaction>
</comment>
<proteinExistence type="inferred from homology"/>
<evidence type="ECO:0000256" key="5">
    <source>
        <dbReference type="ARBA" id="ARBA00022475"/>
    </source>
</evidence>
<dbReference type="Gene3D" id="3.40.50.300">
    <property type="entry name" value="P-loop containing nucleotide triphosphate hydrolases"/>
    <property type="match status" value="1"/>
</dbReference>
<dbReference type="RefSeq" id="WP_062128421.1">
    <property type="nucleotide sequence ID" value="NZ_BAZW01000072.1"/>
</dbReference>
<feature type="transmembrane region" description="Helical" evidence="17">
    <location>
        <begin position="517"/>
        <end position="538"/>
    </location>
</feature>
<keyword evidence="5" id="KW-1003">Cell membrane</keyword>
<dbReference type="CDD" id="cd05387">
    <property type="entry name" value="BY-kinase"/>
    <property type="match status" value="1"/>
</dbReference>